<dbReference type="PROSITE" id="PS50222">
    <property type="entry name" value="EF_HAND_2"/>
    <property type="match status" value="2"/>
</dbReference>
<evidence type="ECO:0000256" key="2">
    <source>
        <dbReference type="ARBA" id="ARBA00022737"/>
    </source>
</evidence>
<evidence type="ECO:0000313" key="9">
    <source>
        <dbReference type="EMBL" id="AAG16892.1"/>
    </source>
</evidence>
<feature type="region of interest" description="Disordered" evidence="7">
    <location>
        <begin position="1"/>
        <end position="41"/>
    </location>
</feature>
<evidence type="ECO:0000256" key="7">
    <source>
        <dbReference type="SAM" id="MobiDB-lite"/>
    </source>
</evidence>
<proteinExistence type="evidence at transcript level"/>
<dbReference type="PANTHER" id="PTHR23049">
    <property type="entry name" value="MYOSIN REGULATORY LIGHT CHAIN 2"/>
    <property type="match status" value="1"/>
</dbReference>
<feature type="compositionally biased region" description="Basic and acidic residues" evidence="7">
    <location>
        <begin position="17"/>
        <end position="37"/>
    </location>
</feature>
<keyword evidence="2" id="KW-0677">Repeat</keyword>
<dbReference type="SMART" id="SM00054">
    <property type="entry name" value="EFh"/>
    <property type="match status" value="2"/>
</dbReference>
<organism evidence="9">
    <name type="scientific">Riftia pachyptila</name>
    <name type="common">Vent tube worm</name>
    <dbReference type="NCBI Taxonomy" id="6426"/>
    <lineage>
        <taxon>Eukaryota</taxon>
        <taxon>Metazoa</taxon>
        <taxon>Spiralia</taxon>
        <taxon>Lophotrochozoa</taxon>
        <taxon>Annelida</taxon>
        <taxon>Polychaeta</taxon>
        <taxon>Sedentaria</taxon>
        <taxon>Canalipalpata</taxon>
        <taxon>Sabellida</taxon>
        <taxon>Siboglinidae</taxon>
        <taxon>Riftia</taxon>
    </lineage>
</organism>
<dbReference type="AlphaFoldDB" id="Q9GUA2"/>
<keyword evidence="1" id="KW-0479">Metal-binding</keyword>
<keyword evidence="3" id="KW-0106">Calcium</keyword>
<keyword evidence="5" id="KW-0505">Motor protein</keyword>
<dbReference type="PROSITE" id="PS00018">
    <property type="entry name" value="EF_HAND_1"/>
    <property type="match status" value="1"/>
</dbReference>
<name>Q9GUA2_RIFPA</name>
<dbReference type="InterPro" id="IPR050403">
    <property type="entry name" value="Myosin_RLC"/>
</dbReference>
<evidence type="ECO:0000256" key="3">
    <source>
        <dbReference type="ARBA" id="ARBA00022837"/>
    </source>
</evidence>
<dbReference type="SUPFAM" id="SSF47473">
    <property type="entry name" value="EF-hand"/>
    <property type="match status" value="1"/>
</dbReference>
<evidence type="ECO:0000256" key="6">
    <source>
        <dbReference type="ARBA" id="ARBA00023179"/>
    </source>
</evidence>
<dbReference type="InterPro" id="IPR002048">
    <property type="entry name" value="EF_hand_dom"/>
</dbReference>
<evidence type="ECO:0000256" key="5">
    <source>
        <dbReference type="ARBA" id="ARBA00023175"/>
    </source>
</evidence>
<dbReference type="GO" id="GO:0016459">
    <property type="term" value="C:myosin complex"/>
    <property type="evidence" value="ECO:0007669"/>
    <property type="project" value="UniProtKB-KW"/>
</dbReference>
<accession>Q9GUA2</accession>
<dbReference type="GO" id="GO:0005509">
    <property type="term" value="F:calcium ion binding"/>
    <property type="evidence" value="ECO:0007669"/>
    <property type="project" value="InterPro"/>
</dbReference>
<dbReference type="InterPro" id="IPR011992">
    <property type="entry name" value="EF-hand-dom_pair"/>
</dbReference>
<keyword evidence="6" id="KW-0514">Muscle protein</keyword>
<evidence type="ECO:0000259" key="8">
    <source>
        <dbReference type="PROSITE" id="PS50222"/>
    </source>
</evidence>
<reference evidence="9" key="1">
    <citation type="journal article" date="2001" name="Gene">
        <title>Sequence analysis of the myosin regulatory light chain gene of the vestimentiferan Riftia pachyptila.</title>
        <authorList>
            <person name="Ravaux J."/>
            <person name="Hassanin A."/>
            <person name="Deutsch J."/>
            <person name="Gaill F."/>
            <person name="Markmann-Mulisch U."/>
        </authorList>
    </citation>
    <scope>NUCLEOTIDE SEQUENCE</scope>
    <source>
        <tissue evidence="9">Trunk body wall</tissue>
    </source>
</reference>
<dbReference type="CDD" id="cd00051">
    <property type="entry name" value="EFh"/>
    <property type="match status" value="1"/>
</dbReference>
<dbReference type="Gene3D" id="1.10.238.10">
    <property type="entry name" value="EF-hand"/>
    <property type="match status" value="2"/>
</dbReference>
<gene>
    <name evidence="9" type="primary">RLC</name>
</gene>
<dbReference type="InterPro" id="IPR018247">
    <property type="entry name" value="EF_Hand_1_Ca_BS"/>
</dbReference>
<feature type="domain" description="EF-hand" evidence="8">
    <location>
        <begin position="121"/>
        <end position="156"/>
    </location>
</feature>
<dbReference type="EMBL" id="AF173680">
    <property type="protein sequence ID" value="AAG16892.1"/>
    <property type="molecule type" value="mRNA"/>
</dbReference>
<protein>
    <submittedName>
        <fullName evidence="9">Myosin regulatory light chain</fullName>
    </submittedName>
</protein>
<dbReference type="FunFam" id="1.10.238.10:FF:000007">
    <property type="entry name" value="Putative myosin regulatory light chain sqh"/>
    <property type="match status" value="1"/>
</dbReference>
<evidence type="ECO:0000256" key="4">
    <source>
        <dbReference type="ARBA" id="ARBA00023123"/>
    </source>
</evidence>
<evidence type="ECO:0000256" key="1">
    <source>
        <dbReference type="ARBA" id="ARBA00022723"/>
    </source>
</evidence>
<keyword evidence="4" id="KW-0518">Myosin</keyword>
<feature type="domain" description="EF-hand" evidence="8">
    <location>
        <begin position="52"/>
        <end position="87"/>
    </location>
</feature>
<sequence>MGEDKSSKKEKKSKKKDKTEKDDAADGAGEETKEPKRAQRATSNVFALFNQAQIQEFKEAFTMMDQNRDGIIDADDLASIFQQIGRDPDPKQLKLMMEESPNQLNFTHFLTLFGEKLHGTDPESTLRDAFAMFDQSGKGQLSEEFVKDLLMNVGDQFSKDEVKQTWKEAPIEGGQLDYLKFVQIIKRGKEED</sequence>
<dbReference type="Pfam" id="PF13405">
    <property type="entry name" value="EF-hand_6"/>
    <property type="match status" value="1"/>
</dbReference>